<dbReference type="RefSeq" id="WP_005389904.1">
    <property type="nucleotide sequence ID" value="NZ_CP066007.1"/>
</dbReference>
<gene>
    <name evidence="7" type="primary">ruvX</name>
    <name evidence="7" type="ORF">I6I10_09105</name>
    <name evidence="8" type="ORF">I6J21_07035</name>
</gene>
<dbReference type="SMART" id="SM00732">
    <property type="entry name" value="YqgFc"/>
    <property type="match status" value="1"/>
</dbReference>
<dbReference type="GO" id="GO:0004518">
    <property type="term" value="F:nuclease activity"/>
    <property type="evidence" value="ECO:0007669"/>
    <property type="project" value="UniProtKB-KW"/>
</dbReference>
<dbReference type="InterPro" id="IPR006641">
    <property type="entry name" value="YqgF/RNaseH-like_dom"/>
</dbReference>
<organism evidence="7 9">
    <name type="scientific">Corynebacterium glucuronolyticum</name>
    <dbReference type="NCBI Taxonomy" id="39791"/>
    <lineage>
        <taxon>Bacteria</taxon>
        <taxon>Bacillati</taxon>
        <taxon>Actinomycetota</taxon>
        <taxon>Actinomycetes</taxon>
        <taxon>Mycobacteriales</taxon>
        <taxon>Corynebacteriaceae</taxon>
        <taxon>Corynebacterium</taxon>
    </lineage>
</organism>
<dbReference type="HAMAP" id="MF_00651">
    <property type="entry name" value="Nuclease_YqgF"/>
    <property type="match status" value="1"/>
</dbReference>
<dbReference type="GeneID" id="92760161"/>
<dbReference type="Proteomes" id="UP000617681">
    <property type="component" value="Chromosome"/>
</dbReference>
<feature type="domain" description="YqgF/RNase H-like" evidence="6">
    <location>
        <begin position="19"/>
        <end position="132"/>
    </location>
</feature>
<evidence type="ECO:0000256" key="3">
    <source>
        <dbReference type="ARBA" id="ARBA00022722"/>
    </source>
</evidence>
<proteinExistence type="inferred from homology"/>
<dbReference type="EC" id="3.1.-.-" evidence="5"/>
<dbReference type="GO" id="GO:0005829">
    <property type="term" value="C:cytosol"/>
    <property type="evidence" value="ECO:0007669"/>
    <property type="project" value="TreeGrafter"/>
</dbReference>
<evidence type="ECO:0000256" key="1">
    <source>
        <dbReference type="ARBA" id="ARBA00022490"/>
    </source>
</evidence>
<dbReference type="EMBL" id="CP069534">
    <property type="protein sequence ID" value="QRP69590.1"/>
    <property type="molecule type" value="Genomic_DNA"/>
</dbReference>
<keyword evidence="4 5" id="KW-0378">Hydrolase</keyword>
<evidence type="ECO:0000313" key="8">
    <source>
        <dbReference type="EMBL" id="QRP69590.1"/>
    </source>
</evidence>
<sequence>MGLEDIEPSVAGVDDPGDGRRLALDVGTVRIGIASSDRDARMAMPVETVPRSHKRVGSEIPDGEDIRRIMQIVREYEPVEVIIGLPRDLKGNGSASVVHARDIGQRLERVLAGAGQAIPVRFADERLTTVIATQALHASGLTERAGRKVVDQAAAVEILQTWLDARRSYLATSQDKTQDEDGEADANGV</sequence>
<evidence type="ECO:0000256" key="4">
    <source>
        <dbReference type="ARBA" id="ARBA00022801"/>
    </source>
</evidence>
<dbReference type="NCBIfam" id="TIGR00250">
    <property type="entry name" value="RNAse_H_YqgF"/>
    <property type="match status" value="1"/>
</dbReference>
<dbReference type="OrthoDB" id="9790539at2"/>
<dbReference type="CDD" id="cd16964">
    <property type="entry name" value="YqgF"/>
    <property type="match status" value="1"/>
</dbReference>
<name>A0A7T4EE22_9CORY</name>
<dbReference type="EMBL" id="CP066007">
    <property type="protein sequence ID" value="QQB45656.1"/>
    <property type="molecule type" value="Genomic_DNA"/>
</dbReference>
<dbReference type="SUPFAM" id="SSF53098">
    <property type="entry name" value="Ribonuclease H-like"/>
    <property type="match status" value="1"/>
</dbReference>
<protein>
    <recommendedName>
        <fullName evidence="5">Putative pre-16S rRNA nuclease</fullName>
        <ecNumber evidence="5">3.1.-.-</ecNumber>
    </recommendedName>
</protein>
<comment type="similarity">
    <text evidence="5">Belongs to the YqgF HJR family.</text>
</comment>
<evidence type="ECO:0000313" key="7">
    <source>
        <dbReference type="EMBL" id="QQB45656.1"/>
    </source>
</evidence>
<dbReference type="Proteomes" id="UP000596145">
    <property type="component" value="Chromosome"/>
</dbReference>
<evidence type="ECO:0000313" key="9">
    <source>
        <dbReference type="Proteomes" id="UP000596145"/>
    </source>
</evidence>
<dbReference type="Gene3D" id="3.30.420.140">
    <property type="entry name" value="YqgF/RNase H-like domain"/>
    <property type="match status" value="1"/>
</dbReference>
<comment type="subcellular location">
    <subcellularLocation>
        <location evidence="5">Cytoplasm</location>
    </subcellularLocation>
</comment>
<keyword evidence="1 5" id="KW-0963">Cytoplasm</keyword>
<comment type="function">
    <text evidence="5">Could be a nuclease involved in processing of the 5'-end of pre-16S rRNA.</text>
</comment>
<dbReference type="InterPro" id="IPR005227">
    <property type="entry name" value="YqgF"/>
</dbReference>
<dbReference type="AlphaFoldDB" id="A0A7T4EE22"/>
<reference evidence="7 9" key="1">
    <citation type="submission" date="2020-12" db="EMBL/GenBank/DDBJ databases">
        <title>FDA dAtabase for Regulatory Grade micrObial Sequences (FDA-ARGOS): Supporting development and validation of Infectious Disease Dx tests.</title>
        <authorList>
            <person name="Sproer C."/>
            <person name="Gronow S."/>
            <person name="Severitt S."/>
            <person name="Schroder I."/>
            <person name="Tallon L."/>
            <person name="Sadzewicz L."/>
            <person name="Zhao X."/>
            <person name="Boylan J."/>
            <person name="Ott S."/>
            <person name="Bowen H."/>
            <person name="Vavikolanu K."/>
            <person name="Mehta A."/>
            <person name="Aluvathingal J."/>
            <person name="Nadendla S."/>
            <person name="Lowell S."/>
            <person name="Myers T."/>
            <person name="Yan Y."/>
            <person name="Sichtig H."/>
        </authorList>
    </citation>
    <scope>NUCLEOTIDE SEQUENCE [LARGE SCALE GENOMIC DNA]</scope>
    <source>
        <strain evidence="7 9">FDAARGOS_1053</strain>
        <strain evidence="8">FDAARGOS_1191</strain>
    </source>
</reference>
<keyword evidence="3 5" id="KW-0540">Nuclease</keyword>
<dbReference type="Pfam" id="PF03652">
    <property type="entry name" value="RuvX"/>
    <property type="match status" value="1"/>
</dbReference>
<dbReference type="PANTHER" id="PTHR33317:SF4">
    <property type="entry name" value="POLYNUCLEOTIDYL TRANSFERASE, RIBONUCLEASE H-LIKE SUPERFAMILY PROTEIN"/>
    <property type="match status" value="1"/>
</dbReference>
<dbReference type="PANTHER" id="PTHR33317">
    <property type="entry name" value="POLYNUCLEOTIDYL TRANSFERASE, RIBONUCLEASE H-LIKE SUPERFAMILY PROTEIN"/>
    <property type="match status" value="1"/>
</dbReference>
<dbReference type="GO" id="GO:0000967">
    <property type="term" value="P:rRNA 5'-end processing"/>
    <property type="evidence" value="ECO:0007669"/>
    <property type="project" value="UniProtKB-UniRule"/>
</dbReference>
<evidence type="ECO:0000259" key="6">
    <source>
        <dbReference type="SMART" id="SM00732"/>
    </source>
</evidence>
<keyword evidence="2 5" id="KW-0690">Ribosome biogenesis</keyword>
<dbReference type="InterPro" id="IPR012337">
    <property type="entry name" value="RNaseH-like_sf"/>
</dbReference>
<accession>A0A7T4EE22</accession>
<dbReference type="InterPro" id="IPR037027">
    <property type="entry name" value="YqgF/RNaseH-like_dom_sf"/>
</dbReference>
<dbReference type="GO" id="GO:0016788">
    <property type="term" value="F:hydrolase activity, acting on ester bonds"/>
    <property type="evidence" value="ECO:0007669"/>
    <property type="project" value="UniProtKB-UniRule"/>
</dbReference>
<evidence type="ECO:0000256" key="2">
    <source>
        <dbReference type="ARBA" id="ARBA00022517"/>
    </source>
</evidence>
<evidence type="ECO:0000256" key="5">
    <source>
        <dbReference type="HAMAP-Rule" id="MF_00651"/>
    </source>
</evidence>